<evidence type="ECO:0008006" key="6">
    <source>
        <dbReference type="Google" id="ProtNLM"/>
    </source>
</evidence>
<dbReference type="Pfam" id="PF00480">
    <property type="entry name" value="ROK"/>
    <property type="match status" value="1"/>
</dbReference>
<dbReference type="InterPro" id="IPR036390">
    <property type="entry name" value="WH_DNA-bd_sf"/>
</dbReference>
<dbReference type="STRING" id="1844972.A7K91_05925"/>
<accession>A0A1A5YHR9</accession>
<dbReference type="PANTHER" id="PTHR18964">
    <property type="entry name" value="ROK (REPRESSOR, ORF, KINASE) FAMILY"/>
    <property type="match status" value="1"/>
</dbReference>
<comment type="caution">
    <text evidence="4">The sequence shown here is derived from an EMBL/GenBank/DDBJ whole genome shotgun (WGS) entry which is preliminary data.</text>
</comment>
<dbReference type="AlphaFoldDB" id="A0A1A5YHR9"/>
<dbReference type="RefSeq" id="WP_068684425.1">
    <property type="nucleotide sequence ID" value="NZ_LYPA01000064.1"/>
</dbReference>
<keyword evidence="5" id="KW-1185">Reference proteome</keyword>
<dbReference type="SUPFAM" id="SSF53067">
    <property type="entry name" value="Actin-like ATPase domain"/>
    <property type="match status" value="1"/>
</dbReference>
<dbReference type="Proteomes" id="UP000092024">
    <property type="component" value="Unassembled WGS sequence"/>
</dbReference>
<proteinExistence type="inferred from homology"/>
<dbReference type="EMBL" id="LYPA01000064">
    <property type="protein sequence ID" value="OBR65093.1"/>
    <property type="molecule type" value="Genomic_DNA"/>
</dbReference>
<keyword evidence="3" id="KW-0119">Carbohydrate metabolism</keyword>
<dbReference type="SUPFAM" id="SSF46785">
    <property type="entry name" value="Winged helix' DNA-binding domain"/>
    <property type="match status" value="1"/>
</dbReference>
<dbReference type="PANTHER" id="PTHR18964:SF149">
    <property type="entry name" value="BIFUNCTIONAL UDP-N-ACETYLGLUCOSAMINE 2-EPIMERASE_N-ACETYLMANNOSAMINE KINASE"/>
    <property type="match status" value="1"/>
</dbReference>
<name>A0A1A5YHR9_9BACL</name>
<sequence>MSTLTPSAAKQAVFEAIARSVKLSKLELHRSFSLTGSSMARVLDELIAHGLIRENGYGPSTGGRRPILYELNPEYGYLLGLEVSRTYSAIGLFDMALQPLASHKWNMDESMNPGALITAVKRWIGRAISRLSIPREKLIGLGIGSVGPLDRDSGMLLNTNHFHAQGWKNIPLRSMMEEALGIKVVLESGASAALIGEHWSLKEEMPDHMLYVHVGAGIRSAMMSDGRIVRGAADMEESIGGMIIQSSGPTSDSPQTFGILKDFVTLKALEKADFPTLLQSLQNNDPHIEQLFMQSANYLGIGLANIINMVHPEKIILGGPLVHSSSRYYETAIATAVSHIYSDSGYRPRFSQGQLKEQAVAAGAAVIMLKELGL</sequence>
<gene>
    <name evidence="4" type="ORF">A7K91_05925</name>
</gene>
<comment type="similarity">
    <text evidence="2">Belongs to the ROK (NagC/XylR) family.</text>
</comment>
<comment type="function">
    <text evidence="1">Transcriptional repressor of xylose-utilizing enzymes.</text>
</comment>
<dbReference type="OrthoDB" id="9796533at2"/>
<dbReference type="InterPro" id="IPR000600">
    <property type="entry name" value="ROK"/>
</dbReference>
<dbReference type="Gene3D" id="3.30.420.40">
    <property type="match status" value="2"/>
</dbReference>
<evidence type="ECO:0000256" key="2">
    <source>
        <dbReference type="ARBA" id="ARBA00006479"/>
    </source>
</evidence>
<dbReference type="Gene3D" id="1.10.10.10">
    <property type="entry name" value="Winged helix-like DNA-binding domain superfamily/Winged helix DNA-binding domain"/>
    <property type="match status" value="1"/>
</dbReference>
<evidence type="ECO:0000256" key="3">
    <source>
        <dbReference type="ARBA" id="ARBA00022629"/>
    </source>
</evidence>
<evidence type="ECO:0000256" key="1">
    <source>
        <dbReference type="ARBA" id="ARBA00002486"/>
    </source>
</evidence>
<dbReference type="InterPro" id="IPR043129">
    <property type="entry name" value="ATPase_NBD"/>
</dbReference>
<protein>
    <recommendedName>
        <fullName evidence="6">Sugar kinase</fullName>
    </recommendedName>
</protein>
<keyword evidence="3" id="KW-0859">Xylose metabolism</keyword>
<organism evidence="4 5">
    <name type="scientific">Paenibacillus oryzae</name>
    <dbReference type="NCBI Taxonomy" id="1844972"/>
    <lineage>
        <taxon>Bacteria</taxon>
        <taxon>Bacillati</taxon>
        <taxon>Bacillota</taxon>
        <taxon>Bacilli</taxon>
        <taxon>Bacillales</taxon>
        <taxon>Paenibacillaceae</taxon>
        <taxon>Paenibacillus</taxon>
    </lineage>
</organism>
<evidence type="ECO:0000313" key="4">
    <source>
        <dbReference type="EMBL" id="OBR65093.1"/>
    </source>
</evidence>
<reference evidence="4 5" key="1">
    <citation type="submission" date="2016-05" db="EMBL/GenBank/DDBJ databases">
        <title>Paenibacillus oryzae. sp. nov., isolated from the rice root.</title>
        <authorList>
            <person name="Zhang J."/>
            <person name="Zhang X."/>
        </authorList>
    </citation>
    <scope>NUCLEOTIDE SEQUENCE [LARGE SCALE GENOMIC DNA]</scope>
    <source>
        <strain evidence="4 5">1DrF-4</strain>
    </source>
</reference>
<dbReference type="GO" id="GO:0042732">
    <property type="term" value="P:D-xylose metabolic process"/>
    <property type="evidence" value="ECO:0007669"/>
    <property type="project" value="UniProtKB-KW"/>
</dbReference>
<dbReference type="InterPro" id="IPR036388">
    <property type="entry name" value="WH-like_DNA-bd_sf"/>
</dbReference>
<evidence type="ECO:0000313" key="5">
    <source>
        <dbReference type="Proteomes" id="UP000092024"/>
    </source>
</evidence>